<dbReference type="Gene3D" id="1.20.1280.50">
    <property type="match status" value="1"/>
</dbReference>
<dbReference type="Gramene" id="TraesCS4B02G365200.1">
    <property type="protein sequence ID" value="TraesCS4B02G365200.1"/>
    <property type="gene ID" value="TraesCS4B02G365200"/>
</dbReference>
<dbReference type="InterPro" id="IPR032675">
    <property type="entry name" value="LRR_dom_sf"/>
</dbReference>
<dbReference type="Pfam" id="PF00646">
    <property type="entry name" value="F-box"/>
    <property type="match status" value="1"/>
</dbReference>
<dbReference type="KEGG" id="taes:123089638"/>
<dbReference type="RefSeq" id="XP_044367204.1">
    <property type="nucleotide sequence ID" value="XM_044511269.1"/>
</dbReference>
<reference evidence="2" key="2">
    <citation type="submission" date="2018-10" db="UniProtKB">
        <authorList>
            <consortium name="EnsemblPlants"/>
        </authorList>
    </citation>
    <scope>IDENTIFICATION</scope>
</reference>
<dbReference type="GeneID" id="123089638"/>
<dbReference type="Pfam" id="PF24758">
    <property type="entry name" value="LRR_At5g56370"/>
    <property type="match status" value="1"/>
</dbReference>
<dbReference type="PANTHER" id="PTHR34709:SF77">
    <property type="entry name" value="F-BOX DOMAIN-CONTAINING PROTEIN"/>
    <property type="match status" value="1"/>
</dbReference>
<dbReference type="AlphaFoldDB" id="A0A3B6IW60"/>
<accession>A0A3B6IW60</accession>
<dbReference type="InterPro" id="IPR006566">
    <property type="entry name" value="FBD"/>
</dbReference>
<dbReference type="InterPro" id="IPR055411">
    <property type="entry name" value="LRR_FXL15/At3g58940/PEG3-like"/>
</dbReference>
<proteinExistence type="predicted"/>
<dbReference type="InterPro" id="IPR055312">
    <property type="entry name" value="FBL15-like"/>
</dbReference>
<dbReference type="EnsemblPlants" id="TraesCS4B02G365200.1">
    <property type="protein sequence ID" value="TraesCS4B02G365200.1"/>
    <property type="gene ID" value="TraesCS4B02G365200"/>
</dbReference>
<dbReference type="Gramene" id="TraesCS4B03G0942100.1">
    <property type="protein sequence ID" value="TraesCS4B03G0942100.1.CDS"/>
    <property type="gene ID" value="TraesCS4B03G0942100"/>
</dbReference>
<dbReference type="PROSITE" id="PS50181">
    <property type="entry name" value="FBOX"/>
    <property type="match status" value="1"/>
</dbReference>
<protein>
    <recommendedName>
        <fullName evidence="1">F-box domain-containing protein</fullName>
    </recommendedName>
</protein>
<evidence type="ECO:0000313" key="2">
    <source>
        <dbReference type="EnsemblPlants" id="TraesCS4B02G365200.1"/>
    </source>
</evidence>
<gene>
    <name evidence="2" type="primary">LOC123089638</name>
</gene>
<dbReference type="Gene3D" id="3.80.10.10">
    <property type="entry name" value="Ribonuclease Inhibitor"/>
    <property type="match status" value="1"/>
</dbReference>
<dbReference type="SUPFAM" id="SSF81383">
    <property type="entry name" value="F-box domain"/>
    <property type="match status" value="1"/>
</dbReference>
<name>A0A3B6IW60_WHEAT</name>
<dbReference type="InterPro" id="IPR001810">
    <property type="entry name" value="F-box_dom"/>
</dbReference>
<evidence type="ECO:0000313" key="3">
    <source>
        <dbReference type="Proteomes" id="UP000019116"/>
    </source>
</evidence>
<sequence>MEETENGGRHGSADLISALPDDLLLQVLDRLDSRRSAARTGLLSRRWRGLSTRLPCLTVTLHKVPLCSLEAALAHAIRPGVCHYYLDICVPSQGTITPVSISSLLRAAAALSPVEMLFVLEPDVKVPAGLDVNLNPMALLYDLPWSTQCSLFGGNLPRFDHATSIDLRARHLRLLPPSSGFPSLERLCLSGCDVDLAALIPRCPRIRILRVNNNGMVAMDSITIHSASLHQLSVESSNRCTSRIDIEAPVLKQLNLSFRAGGDLRVSSVWAPMAEKVSWRCSYKKPTYRLGLWGLLEAGLNTTDHSQKGGSQLPTGHVLSLHMAAQRSYRYLNAEHTFAAELDKHMVSKFSRLDLHLTTTGHAFGALVLRLFGLHRIRRAIQNLRIVLQRSEVKETCHVTCFCGEPKDWRTQTIPLAGLETVEIEGLHGEDHEFDFLKVMFTSARMLKRVTLRLAHGVTPCVDWCTKVNNIFKAFPFVKCNVDLGQYVAARDLH</sequence>
<dbReference type="PANTHER" id="PTHR34709">
    <property type="entry name" value="OS10G0396666 PROTEIN"/>
    <property type="match status" value="1"/>
</dbReference>
<dbReference type="OrthoDB" id="649076at2759"/>
<dbReference type="SUPFAM" id="SSF52058">
    <property type="entry name" value="L domain-like"/>
    <property type="match status" value="1"/>
</dbReference>
<keyword evidence="3" id="KW-1185">Reference proteome</keyword>
<dbReference type="Pfam" id="PF08387">
    <property type="entry name" value="FBD"/>
    <property type="match status" value="1"/>
</dbReference>
<dbReference type="Proteomes" id="UP000019116">
    <property type="component" value="Chromosome 4B"/>
</dbReference>
<evidence type="ECO:0000259" key="1">
    <source>
        <dbReference type="PROSITE" id="PS50181"/>
    </source>
</evidence>
<dbReference type="OMA" id="PPACEFE"/>
<organism evidence="2">
    <name type="scientific">Triticum aestivum</name>
    <name type="common">Wheat</name>
    <dbReference type="NCBI Taxonomy" id="4565"/>
    <lineage>
        <taxon>Eukaryota</taxon>
        <taxon>Viridiplantae</taxon>
        <taxon>Streptophyta</taxon>
        <taxon>Embryophyta</taxon>
        <taxon>Tracheophyta</taxon>
        <taxon>Spermatophyta</taxon>
        <taxon>Magnoliopsida</taxon>
        <taxon>Liliopsida</taxon>
        <taxon>Poales</taxon>
        <taxon>Poaceae</taxon>
        <taxon>BOP clade</taxon>
        <taxon>Pooideae</taxon>
        <taxon>Triticodae</taxon>
        <taxon>Triticeae</taxon>
        <taxon>Triticinae</taxon>
        <taxon>Triticum</taxon>
    </lineage>
</organism>
<reference evidence="2" key="1">
    <citation type="submission" date="2018-08" db="EMBL/GenBank/DDBJ databases">
        <authorList>
            <person name="Rossello M."/>
        </authorList>
    </citation>
    <scope>NUCLEOTIDE SEQUENCE [LARGE SCALE GENOMIC DNA]</scope>
    <source>
        <strain evidence="2">cv. Chinese Spring</strain>
    </source>
</reference>
<dbReference type="InterPro" id="IPR036047">
    <property type="entry name" value="F-box-like_dom_sf"/>
</dbReference>
<feature type="domain" description="F-box" evidence="1">
    <location>
        <begin position="13"/>
        <end position="64"/>
    </location>
</feature>